<evidence type="ECO:0000256" key="4">
    <source>
        <dbReference type="ARBA" id="ARBA00022989"/>
    </source>
</evidence>
<evidence type="ECO:0000256" key="1">
    <source>
        <dbReference type="ARBA" id="ARBA00004141"/>
    </source>
</evidence>
<dbReference type="InterPro" id="IPR051633">
    <property type="entry name" value="AceTr"/>
</dbReference>
<dbReference type="PANTHER" id="PTHR31123:SF4">
    <property type="entry name" value="PROTEIN ALCS"/>
    <property type="match status" value="1"/>
</dbReference>
<evidence type="ECO:0000313" key="8">
    <source>
        <dbReference type="Proteomes" id="UP000277212"/>
    </source>
</evidence>
<dbReference type="GO" id="GO:0015123">
    <property type="term" value="F:acetate transmembrane transporter activity"/>
    <property type="evidence" value="ECO:0007669"/>
    <property type="project" value="TreeGrafter"/>
</dbReference>
<dbReference type="STRING" id="2010991.A0A3M2SGK2"/>
<feature type="transmembrane region" description="Helical" evidence="6">
    <location>
        <begin position="86"/>
        <end position="112"/>
    </location>
</feature>
<name>A0A3M2SGK2_9HYPO</name>
<evidence type="ECO:0000256" key="3">
    <source>
        <dbReference type="ARBA" id="ARBA00022692"/>
    </source>
</evidence>
<evidence type="ECO:0000256" key="5">
    <source>
        <dbReference type="ARBA" id="ARBA00023136"/>
    </source>
</evidence>
<keyword evidence="3 6" id="KW-0812">Transmembrane</keyword>
<organism evidence="7 8">
    <name type="scientific">Fusarium kuroshium</name>
    <dbReference type="NCBI Taxonomy" id="2010991"/>
    <lineage>
        <taxon>Eukaryota</taxon>
        <taxon>Fungi</taxon>
        <taxon>Dikarya</taxon>
        <taxon>Ascomycota</taxon>
        <taxon>Pezizomycotina</taxon>
        <taxon>Sordariomycetes</taxon>
        <taxon>Hypocreomycetidae</taxon>
        <taxon>Hypocreales</taxon>
        <taxon>Nectriaceae</taxon>
        <taxon>Fusarium</taxon>
        <taxon>Fusarium solani species complex</taxon>
    </lineage>
</organism>
<sequence length="279" mass="29967">MTTEKFQNGNDLEGGHLNALESVRSAANITMSSELFEKLYLSPPNAVKGDLRNTFGNPTPMGLIGFLIALMPLSCSLMGWRGSGSFGAAAIPVYFFMGGFLMVLSGILEWVLGNSFPSIVFCSLGCFWLSFGGVLNPSFGAFSFYVPADAQSSAEGLATRGFNASLGFWLLAVGILAVVFLVCALRTNVVFVIIFATLVPALFLLTGAFWVWAEDYAGNAKLAQRLCEAAGACLFVTCFAGWYILIAIMFAILEFPIQLPIGDLSTIVVRGRRSRANRG</sequence>
<keyword evidence="5 6" id="KW-0472">Membrane</keyword>
<feature type="transmembrane region" description="Helical" evidence="6">
    <location>
        <begin position="61"/>
        <end position="80"/>
    </location>
</feature>
<comment type="subcellular location">
    <subcellularLocation>
        <location evidence="1">Membrane</location>
        <topology evidence="1">Multi-pass membrane protein</topology>
    </subcellularLocation>
</comment>
<accession>A0A3M2SGK2</accession>
<comment type="caution">
    <text evidence="7">The sequence shown here is derived from an EMBL/GenBank/DDBJ whole genome shotgun (WGS) entry which is preliminary data.</text>
</comment>
<keyword evidence="8" id="KW-1185">Reference proteome</keyword>
<comment type="similarity">
    <text evidence="2">Belongs to the acetate uptake transporter (AceTr) (TC 2.A.96) family.</text>
</comment>
<feature type="transmembrane region" description="Helical" evidence="6">
    <location>
        <begin position="166"/>
        <end position="185"/>
    </location>
</feature>
<evidence type="ECO:0000256" key="2">
    <source>
        <dbReference type="ARBA" id="ARBA00005587"/>
    </source>
</evidence>
<evidence type="ECO:0000256" key="6">
    <source>
        <dbReference type="SAM" id="Phobius"/>
    </source>
</evidence>
<feature type="transmembrane region" description="Helical" evidence="6">
    <location>
        <begin position="192"/>
        <end position="213"/>
    </location>
</feature>
<evidence type="ECO:0000313" key="7">
    <source>
        <dbReference type="EMBL" id="RMJ16242.1"/>
    </source>
</evidence>
<dbReference type="AlphaFoldDB" id="A0A3M2SGK2"/>
<dbReference type="OrthoDB" id="3648309at2759"/>
<reference evidence="7 8" key="1">
    <citation type="submission" date="2017-06" db="EMBL/GenBank/DDBJ databases">
        <title>Comparative genomic analysis of Ambrosia Fusariam Clade fungi.</title>
        <authorList>
            <person name="Stajich J.E."/>
            <person name="Carrillo J."/>
            <person name="Kijimoto T."/>
            <person name="Eskalen A."/>
            <person name="O'Donnell K."/>
            <person name="Kasson M."/>
        </authorList>
    </citation>
    <scope>NUCLEOTIDE SEQUENCE [LARGE SCALE GENOMIC DNA]</scope>
    <source>
        <strain evidence="7">UCR3666</strain>
    </source>
</reference>
<dbReference type="Proteomes" id="UP000277212">
    <property type="component" value="Unassembled WGS sequence"/>
</dbReference>
<feature type="transmembrane region" description="Helical" evidence="6">
    <location>
        <begin position="119"/>
        <end position="146"/>
    </location>
</feature>
<keyword evidence="4 6" id="KW-1133">Transmembrane helix</keyword>
<dbReference type="GO" id="GO:0005886">
    <property type="term" value="C:plasma membrane"/>
    <property type="evidence" value="ECO:0007669"/>
    <property type="project" value="TreeGrafter"/>
</dbReference>
<dbReference type="Pfam" id="PF01184">
    <property type="entry name" value="Gpr1_Fun34_YaaH"/>
    <property type="match status" value="1"/>
</dbReference>
<gene>
    <name evidence="7" type="ORF">CDV36_004028</name>
</gene>
<evidence type="ECO:0008006" key="9">
    <source>
        <dbReference type="Google" id="ProtNLM"/>
    </source>
</evidence>
<dbReference type="EMBL" id="NKUJ01000050">
    <property type="protein sequence ID" value="RMJ16242.1"/>
    <property type="molecule type" value="Genomic_DNA"/>
</dbReference>
<protein>
    <recommendedName>
        <fullName evidence="9">Protein alcS</fullName>
    </recommendedName>
</protein>
<proteinExistence type="inferred from homology"/>
<feature type="transmembrane region" description="Helical" evidence="6">
    <location>
        <begin position="229"/>
        <end position="253"/>
    </location>
</feature>
<dbReference type="InterPro" id="IPR000791">
    <property type="entry name" value="Gpr1/Fun34/SatP-like"/>
</dbReference>
<dbReference type="PANTHER" id="PTHR31123">
    <property type="entry name" value="ACCUMULATION OF DYADS PROTEIN 2-RELATED"/>
    <property type="match status" value="1"/>
</dbReference>